<evidence type="ECO:0000259" key="1">
    <source>
        <dbReference type="PROSITE" id="PS50878"/>
    </source>
</evidence>
<dbReference type="Proteomes" id="UP000299102">
    <property type="component" value="Unassembled WGS sequence"/>
</dbReference>
<comment type="caution">
    <text evidence="2">The sequence shown here is derived from an EMBL/GenBank/DDBJ whole genome shotgun (WGS) entry which is preliminary data.</text>
</comment>
<evidence type="ECO:0000313" key="2">
    <source>
        <dbReference type="EMBL" id="GBP57196.1"/>
    </source>
</evidence>
<gene>
    <name evidence="2" type="primary">pol</name>
    <name evidence="2" type="ORF">EVAR_82907_1</name>
</gene>
<keyword evidence="2" id="KW-0548">Nucleotidyltransferase</keyword>
<dbReference type="OrthoDB" id="7430835at2759"/>
<evidence type="ECO:0000313" key="3">
    <source>
        <dbReference type="Proteomes" id="UP000299102"/>
    </source>
</evidence>
<name>A0A4C1X092_EUMVA</name>
<dbReference type="AlphaFoldDB" id="A0A4C1X092"/>
<feature type="domain" description="Reverse transcriptase" evidence="1">
    <location>
        <begin position="1"/>
        <end position="103"/>
    </location>
</feature>
<dbReference type="GO" id="GO:0003964">
    <property type="term" value="F:RNA-directed DNA polymerase activity"/>
    <property type="evidence" value="ECO:0007669"/>
    <property type="project" value="UniProtKB-KW"/>
</dbReference>
<protein>
    <submittedName>
        <fullName evidence="2">RNA-directed DNA polymerase from mobile element jockey</fullName>
    </submittedName>
</protein>
<dbReference type="STRING" id="151549.A0A4C1X092"/>
<keyword evidence="2" id="KW-0695">RNA-directed DNA polymerase</keyword>
<sequence>MLVQTVSSFLEGLRFFVTIEDVTWNPRPIRAGVPQRSCLSPCLYAVFTDDIPTLTGQLQDWEEDVVLALYADDNAYLASSRRAELAVAKIQRVLDLLPAWLDK</sequence>
<keyword evidence="2" id="KW-0808">Transferase</keyword>
<dbReference type="EMBL" id="BGZK01000711">
    <property type="protein sequence ID" value="GBP57196.1"/>
    <property type="molecule type" value="Genomic_DNA"/>
</dbReference>
<dbReference type="InterPro" id="IPR000477">
    <property type="entry name" value="RT_dom"/>
</dbReference>
<keyword evidence="3" id="KW-1185">Reference proteome</keyword>
<reference evidence="2 3" key="1">
    <citation type="journal article" date="2019" name="Commun. Biol.">
        <title>The bagworm genome reveals a unique fibroin gene that provides high tensile strength.</title>
        <authorList>
            <person name="Kono N."/>
            <person name="Nakamura H."/>
            <person name="Ohtoshi R."/>
            <person name="Tomita M."/>
            <person name="Numata K."/>
            <person name="Arakawa K."/>
        </authorList>
    </citation>
    <scope>NUCLEOTIDE SEQUENCE [LARGE SCALE GENOMIC DNA]</scope>
</reference>
<dbReference type="PROSITE" id="PS50878">
    <property type="entry name" value="RT_POL"/>
    <property type="match status" value="1"/>
</dbReference>
<organism evidence="2 3">
    <name type="scientific">Eumeta variegata</name>
    <name type="common">Bagworm moth</name>
    <name type="synonym">Eumeta japonica</name>
    <dbReference type="NCBI Taxonomy" id="151549"/>
    <lineage>
        <taxon>Eukaryota</taxon>
        <taxon>Metazoa</taxon>
        <taxon>Ecdysozoa</taxon>
        <taxon>Arthropoda</taxon>
        <taxon>Hexapoda</taxon>
        <taxon>Insecta</taxon>
        <taxon>Pterygota</taxon>
        <taxon>Neoptera</taxon>
        <taxon>Endopterygota</taxon>
        <taxon>Lepidoptera</taxon>
        <taxon>Glossata</taxon>
        <taxon>Ditrysia</taxon>
        <taxon>Tineoidea</taxon>
        <taxon>Psychidae</taxon>
        <taxon>Oiketicinae</taxon>
        <taxon>Eumeta</taxon>
    </lineage>
</organism>
<proteinExistence type="predicted"/>
<accession>A0A4C1X092</accession>